<comment type="subcellular location">
    <subcellularLocation>
        <location evidence="1">Membrane</location>
        <topology evidence="1">Multi-pass membrane protein</topology>
    </subcellularLocation>
</comment>
<dbReference type="SUPFAM" id="SSF81324">
    <property type="entry name" value="Voltage-gated potassium channels"/>
    <property type="match status" value="1"/>
</dbReference>
<organism evidence="8 9">
    <name type="scientific">Durusdinium trenchii</name>
    <dbReference type="NCBI Taxonomy" id="1381693"/>
    <lineage>
        <taxon>Eukaryota</taxon>
        <taxon>Sar</taxon>
        <taxon>Alveolata</taxon>
        <taxon>Dinophyceae</taxon>
        <taxon>Suessiales</taxon>
        <taxon>Symbiodiniaceae</taxon>
        <taxon>Durusdinium</taxon>
    </lineage>
</organism>
<dbReference type="PANTHER" id="PTHR45689:SF5">
    <property type="entry name" value="I[[H]] CHANNEL, ISOFORM E"/>
    <property type="match status" value="1"/>
</dbReference>
<evidence type="ECO:0000256" key="5">
    <source>
        <dbReference type="SAM" id="MobiDB-lite"/>
    </source>
</evidence>
<dbReference type="Gene3D" id="1.10.287.630">
    <property type="entry name" value="Helix hairpin bin"/>
    <property type="match status" value="1"/>
</dbReference>
<evidence type="ECO:0000256" key="1">
    <source>
        <dbReference type="ARBA" id="ARBA00004141"/>
    </source>
</evidence>
<dbReference type="InterPro" id="IPR051413">
    <property type="entry name" value="K/Na_HCN_channel"/>
</dbReference>
<reference evidence="8 9" key="1">
    <citation type="submission" date="2024-02" db="EMBL/GenBank/DDBJ databases">
        <authorList>
            <person name="Chen Y."/>
            <person name="Shah S."/>
            <person name="Dougan E. K."/>
            <person name="Thang M."/>
            <person name="Chan C."/>
        </authorList>
    </citation>
    <scope>NUCLEOTIDE SEQUENCE [LARGE SCALE GENOMIC DNA]</scope>
</reference>
<feature type="transmembrane region" description="Helical" evidence="6">
    <location>
        <begin position="482"/>
        <end position="506"/>
    </location>
</feature>
<feature type="transmembrane region" description="Helical" evidence="6">
    <location>
        <begin position="263"/>
        <end position="283"/>
    </location>
</feature>
<accession>A0ABP0SCC4</accession>
<gene>
    <name evidence="8" type="ORF">SCF082_LOCUS51107</name>
</gene>
<keyword evidence="2 6" id="KW-0812">Transmembrane</keyword>
<dbReference type="Proteomes" id="UP001642464">
    <property type="component" value="Unassembled WGS sequence"/>
</dbReference>
<feature type="transmembrane region" description="Helical" evidence="6">
    <location>
        <begin position="403"/>
        <end position="426"/>
    </location>
</feature>
<evidence type="ECO:0000256" key="2">
    <source>
        <dbReference type="ARBA" id="ARBA00022692"/>
    </source>
</evidence>
<evidence type="ECO:0000256" key="4">
    <source>
        <dbReference type="ARBA" id="ARBA00023136"/>
    </source>
</evidence>
<sequence length="762" mass="85110">MGGDKGRSRQRRRLSDELISYDSTPLSELLPWKSQPPNSIATKDTFWDLHRRLGECYEAEMRQTVSPQRMTQGLTKRTFTSGSVGLRSRAPAPGGPGAPGTALSLLEHRGPSASGHLTPNSPNKPIVADESGAVGVASATPNSRVLSPPFIRAIRPSEDLELLHPSRSGSLNILPQPGEPQATPEEGSNMEPTEDPPMIPQTSHSVSGGFFAPHVCWNAKTRLHKSQRRAGMAATVRSVAPPEPKRGLWSCLILNPTGHFRNLWDFMGIILLILDTVILPVQFVNEELYSMYPSLAVNSRIAVFYWLSDIILAFFTGYLRKGNLIQDQRRIALHYVRTWFFPDLVVTVIDLVLEFSNSGDTDRASTRVLRLLRLFRVVRLGKLTRFAAFLRDKFETQVASIQFSLVLIIMGMMLLEHVIACGWFGVGQLEAANGMSWLIKSNLIEETFYKQYTASLRWAFSQLGIGGTNIEATNEREGTYSLAVGMISLVTFSTIISAMTSLVSALQSRRMEETQQFGLLRRFLRVNKIPDGLGSRITRFLQYTYHQRETNSHDPYILDYLSKSLQAELQFARYSDCLSHLPFLEQLLASDCTQEGHIMQTLAQRAVAVLDSAEDDVVFCNGCRAEATYFILNGALRYARPSEPPQGVMFGQWISEMCLWTEWRHVGDLLSISFAKLVAINVAEFCNIIGSAGHVQAQAHEYALSFVETLNQHSDLTDLWQLAPPTKRSKSIMKDGWQTSFAFLRWGRSGTSLLKVSPSELA</sequence>
<dbReference type="SUPFAM" id="SSF51206">
    <property type="entry name" value="cAMP-binding domain-like"/>
    <property type="match status" value="1"/>
</dbReference>
<dbReference type="EMBL" id="CAXAMM010043439">
    <property type="protein sequence ID" value="CAK9110021.1"/>
    <property type="molecule type" value="Genomic_DNA"/>
</dbReference>
<evidence type="ECO:0000256" key="6">
    <source>
        <dbReference type="SAM" id="Phobius"/>
    </source>
</evidence>
<dbReference type="PANTHER" id="PTHR45689">
    <property type="entry name" value="I[[H]] CHANNEL, ISOFORM E"/>
    <property type="match status" value="1"/>
</dbReference>
<dbReference type="Pfam" id="PF00520">
    <property type="entry name" value="Ion_trans"/>
    <property type="match status" value="1"/>
</dbReference>
<evidence type="ECO:0000313" key="8">
    <source>
        <dbReference type="EMBL" id="CAK9110021.1"/>
    </source>
</evidence>
<keyword evidence="9" id="KW-1185">Reference proteome</keyword>
<dbReference type="Gene3D" id="1.10.287.70">
    <property type="match status" value="1"/>
</dbReference>
<keyword evidence="3 6" id="KW-1133">Transmembrane helix</keyword>
<feature type="transmembrane region" description="Helical" evidence="6">
    <location>
        <begin position="303"/>
        <end position="320"/>
    </location>
</feature>
<evidence type="ECO:0000256" key="3">
    <source>
        <dbReference type="ARBA" id="ARBA00022989"/>
    </source>
</evidence>
<feature type="region of interest" description="Disordered" evidence="5">
    <location>
        <begin position="167"/>
        <end position="194"/>
    </location>
</feature>
<comment type="caution">
    <text evidence="8">The sequence shown here is derived from an EMBL/GenBank/DDBJ whole genome shotgun (WGS) entry which is preliminary data.</text>
</comment>
<proteinExistence type="predicted"/>
<protein>
    <submittedName>
        <fullName evidence="8">Potassium/sodium hyperpolarization-activated cyclic nucleotide-gated channel 4 (Hyperpolarization-activated cation channel 4) (HAC-4)</fullName>
    </submittedName>
</protein>
<evidence type="ECO:0000259" key="7">
    <source>
        <dbReference type="Pfam" id="PF00520"/>
    </source>
</evidence>
<evidence type="ECO:0000313" key="9">
    <source>
        <dbReference type="Proteomes" id="UP001642464"/>
    </source>
</evidence>
<keyword evidence="4 6" id="KW-0472">Membrane</keyword>
<dbReference type="InterPro" id="IPR018490">
    <property type="entry name" value="cNMP-bd_dom_sf"/>
</dbReference>
<feature type="domain" description="Ion transport" evidence="7">
    <location>
        <begin position="262"/>
        <end position="509"/>
    </location>
</feature>
<name>A0ABP0SCC4_9DINO</name>
<feature type="region of interest" description="Disordered" evidence="5">
    <location>
        <begin position="76"/>
        <end position="128"/>
    </location>
</feature>
<feature type="region of interest" description="Disordered" evidence="5">
    <location>
        <begin position="1"/>
        <end position="20"/>
    </location>
</feature>
<dbReference type="InterPro" id="IPR005821">
    <property type="entry name" value="Ion_trans_dom"/>
</dbReference>